<dbReference type="AlphaFoldDB" id="D2VQ28"/>
<name>D2VQ28_NAEGR</name>
<proteinExistence type="predicted"/>
<dbReference type="EMBL" id="GG738888">
    <property type="protein sequence ID" value="EFC41109.1"/>
    <property type="molecule type" value="Genomic_DNA"/>
</dbReference>
<accession>D2VQ28</accession>
<organism evidence="2">
    <name type="scientific">Naegleria gruberi</name>
    <name type="common">Amoeba</name>
    <dbReference type="NCBI Taxonomy" id="5762"/>
    <lineage>
        <taxon>Eukaryota</taxon>
        <taxon>Discoba</taxon>
        <taxon>Heterolobosea</taxon>
        <taxon>Tetramitia</taxon>
        <taxon>Eutetramitia</taxon>
        <taxon>Vahlkampfiidae</taxon>
        <taxon>Naegleria</taxon>
    </lineage>
</organism>
<dbReference type="Proteomes" id="UP000006671">
    <property type="component" value="Unassembled WGS sequence"/>
</dbReference>
<evidence type="ECO:0000313" key="2">
    <source>
        <dbReference type="Proteomes" id="UP000006671"/>
    </source>
</evidence>
<gene>
    <name evidence="1" type="ORF">NAEGRDRAFT_71141</name>
</gene>
<dbReference type="GeneID" id="8851081"/>
<reference evidence="1 2" key="1">
    <citation type="journal article" date="2010" name="Cell">
        <title>The genome of Naegleria gruberi illuminates early eukaryotic versatility.</title>
        <authorList>
            <person name="Fritz-Laylin L.K."/>
            <person name="Prochnik S.E."/>
            <person name="Ginger M.L."/>
            <person name="Dacks J.B."/>
            <person name="Carpenter M.L."/>
            <person name="Field M.C."/>
            <person name="Kuo A."/>
            <person name="Paredez A."/>
            <person name="Chapman J."/>
            <person name="Pham J."/>
            <person name="Shu S."/>
            <person name="Neupane R."/>
            <person name="Cipriano M."/>
            <person name="Mancuso J."/>
            <person name="Tu H."/>
            <person name="Salamov A."/>
            <person name="Lindquist E."/>
            <person name="Shapiro H."/>
            <person name="Lucas S."/>
            <person name="Grigoriev I.V."/>
            <person name="Cande W.Z."/>
            <person name="Fulton C."/>
            <person name="Rokhsar D.S."/>
            <person name="Dawson S.C."/>
        </authorList>
    </citation>
    <scope>NUCLEOTIDE SEQUENCE [LARGE SCALE GENOMIC DNA]</scope>
    <source>
        <strain evidence="1 2">NEG-M</strain>
    </source>
</reference>
<evidence type="ECO:0000313" key="1">
    <source>
        <dbReference type="EMBL" id="EFC41109.1"/>
    </source>
</evidence>
<sequence>MYLLILISLFIVSLSSYLYWYYYIYDPFLNTLIETCKHLIPKLKSPCGEDERTFYSANEMNNILRNSSLKSQFRDGNITSKSEIMSLNVFTQLHVVVLVVKRDGKKYVVDPLIHRFLDKKCHCYYEMKNIKPNTKKIVYKADNGRLFACAELERYEYLLGSRYTRC</sequence>
<dbReference type="VEuPathDB" id="AmoebaDB:NAEGRDRAFT_71141"/>
<keyword evidence="2" id="KW-1185">Reference proteome</keyword>
<dbReference type="RefSeq" id="XP_002673853.1">
    <property type="nucleotide sequence ID" value="XM_002673807.1"/>
</dbReference>
<protein>
    <submittedName>
        <fullName evidence="1">Predicted protein</fullName>
    </submittedName>
</protein>
<dbReference type="KEGG" id="ngr:NAEGRDRAFT_71141"/>
<dbReference type="InParanoid" id="D2VQ28"/>